<dbReference type="PROSITE" id="PS01040">
    <property type="entry name" value="SBP_BACTERIAL_5"/>
    <property type="match status" value="1"/>
</dbReference>
<dbReference type="EMBL" id="FOSK01000005">
    <property type="protein sequence ID" value="SFK47200.1"/>
    <property type="molecule type" value="Genomic_DNA"/>
</dbReference>
<name>A0A1I3ZTH5_9HYPH</name>
<keyword evidence="3" id="KW-0732">Signal</keyword>
<feature type="signal peptide" evidence="3">
    <location>
        <begin position="1"/>
        <end position="34"/>
    </location>
</feature>
<evidence type="ECO:0000256" key="1">
    <source>
        <dbReference type="ARBA" id="ARBA00004418"/>
    </source>
</evidence>
<dbReference type="InterPro" id="IPR039424">
    <property type="entry name" value="SBP_5"/>
</dbReference>
<protein>
    <submittedName>
        <fullName evidence="5">Peptide/nickel transport system substrate-binding protein</fullName>
    </submittedName>
</protein>
<organism evidence="5 6">
    <name type="scientific">Pseudovibrio ascidiaceicola</name>
    <dbReference type="NCBI Taxonomy" id="285279"/>
    <lineage>
        <taxon>Bacteria</taxon>
        <taxon>Pseudomonadati</taxon>
        <taxon>Pseudomonadota</taxon>
        <taxon>Alphaproteobacteria</taxon>
        <taxon>Hyphomicrobiales</taxon>
        <taxon>Stappiaceae</taxon>
        <taxon>Pseudovibrio</taxon>
    </lineage>
</organism>
<evidence type="ECO:0000259" key="4">
    <source>
        <dbReference type="Pfam" id="PF00496"/>
    </source>
</evidence>
<evidence type="ECO:0000313" key="6">
    <source>
        <dbReference type="Proteomes" id="UP000199598"/>
    </source>
</evidence>
<evidence type="ECO:0000313" key="5">
    <source>
        <dbReference type="EMBL" id="SFK47200.1"/>
    </source>
</evidence>
<gene>
    <name evidence="5" type="ORF">SAMN04488518_105264</name>
</gene>
<dbReference type="RefSeq" id="WP_093519579.1">
    <property type="nucleotide sequence ID" value="NZ_FOSK01000005.1"/>
</dbReference>
<dbReference type="InterPro" id="IPR023765">
    <property type="entry name" value="SBP_5_CS"/>
</dbReference>
<dbReference type="SUPFAM" id="SSF53850">
    <property type="entry name" value="Periplasmic binding protein-like II"/>
    <property type="match status" value="1"/>
</dbReference>
<feature type="chain" id="PRO_5046766336" evidence="3">
    <location>
        <begin position="35"/>
        <end position="651"/>
    </location>
</feature>
<comment type="caution">
    <text evidence="5">The sequence shown here is derived from an EMBL/GenBank/DDBJ whole genome shotgun (WGS) entry which is preliminary data.</text>
</comment>
<feature type="domain" description="Solute-binding protein family 5" evidence="4">
    <location>
        <begin position="103"/>
        <end position="496"/>
    </location>
</feature>
<sequence>MSLKRSRQMVFGGAVSALALVAATAAASANQCSAYNQAPLLDQMSGLPTVAERLPVNPLVVDGIEGIGTYGGEMTDVYAGSRIGDYRRYGYDPLVRWSPDGSEVLPNIAESWDISADATTYTFKLREGLKWSDGKPFSAKDIQFWWDHIETNREINPKGPRKMFIVNGEEAKVEALDDTTVRFSWSQPNGVFMLDMASPYGQRVVQFAEHYVKDFMKDLNPDGVAKMMADAGEADFGKWWLGRIGTYGKNAEHNDPDRPTMLAWRPMEVVLGKERFTFERNPYYWKVDSSCNQLPYIDKRTWVLAKDPEVALLKTVQGEIDISPRNISTPPNRSVFFDNKERGEYRLVTANSCNYNNAQFMFAMNHPDPVKAQVFQSKDFRIGLSLAMDRDLIIDAVYLGQGEPYQVSPRPESPYYNDQLARQYTEFDPDLAAEHLDKILPMGPDGKRVGPDGKPFKFIVHVNEGFRPDWVDMMQIIAKDWQEQGLEVVVSVASDEIHMATLGRADKEITIWVGENGCGQFPLVNLERLTNFKEHGNWEGWDAWHDLKKDANATVREGVVPTEPPAGVKRMYEITDLVPTKVGDEQTALMEEFMQLSADNFLSMGIALPGGGFRSISNKLRNVPDTLLEGWLYPGPAPVNFSSFYIDPSKK</sequence>
<dbReference type="Proteomes" id="UP000199598">
    <property type="component" value="Unassembled WGS sequence"/>
</dbReference>
<dbReference type="Gene3D" id="3.40.190.10">
    <property type="entry name" value="Periplasmic binding protein-like II"/>
    <property type="match status" value="1"/>
</dbReference>
<reference evidence="5 6" key="1">
    <citation type="submission" date="2016-10" db="EMBL/GenBank/DDBJ databases">
        <authorList>
            <person name="Varghese N."/>
            <person name="Submissions S."/>
        </authorList>
    </citation>
    <scope>NUCLEOTIDE SEQUENCE [LARGE SCALE GENOMIC DNA]</scope>
    <source>
        <strain evidence="5 6">DSM 16392</strain>
    </source>
</reference>
<evidence type="ECO:0000256" key="2">
    <source>
        <dbReference type="ARBA" id="ARBA00005695"/>
    </source>
</evidence>
<evidence type="ECO:0000256" key="3">
    <source>
        <dbReference type="SAM" id="SignalP"/>
    </source>
</evidence>
<dbReference type="Gene3D" id="3.10.105.10">
    <property type="entry name" value="Dipeptide-binding Protein, Domain 3"/>
    <property type="match status" value="1"/>
</dbReference>
<proteinExistence type="inferred from homology"/>
<dbReference type="Pfam" id="PF00496">
    <property type="entry name" value="SBP_bac_5"/>
    <property type="match status" value="1"/>
</dbReference>
<keyword evidence="6" id="KW-1185">Reference proteome</keyword>
<comment type="subcellular location">
    <subcellularLocation>
        <location evidence="1">Periplasm</location>
    </subcellularLocation>
</comment>
<dbReference type="CDD" id="cd08500">
    <property type="entry name" value="PBP2_NikA_DppA_OppA_like_4"/>
    <property type="match status" value="1"/>
</dbReference>
<comment type="similarity">
    <text evidence="2">Belongs to the bacterial solute-binding protein 5 family.</text>
</comment>
<dbReference type="PANTHER" id="PTHR30290">
    <property type="entry name" value="PERIPLASMIC BINDING COMPONENT OF ABC TRANSPORTER"/>
    <property type="match status" value="1"/>
</dbReference>
<accession>A0A1I3ZTH5</accession>
<dbReference type="PANTHER" id="PTHR30290:SF62">
    <property type="entry name" value="OLIGOPEPTIDE ABC TRANSPORTER, PERIPLASMIC OLIGOPEPTIDE-BINDING PROTEIN"/>
    <property type="match status" value="1"/>
</dbReference>
<dbReference type="InterPro" id="IPR000914">
    <property type="entry name" value="SBP_5_dom"/>
</dbReference>